<comment type="caution">
    <text evidence="1">The sequence shown here is derived from an EMBL/GenBank/DDBJ whole genome shotgun (WGS) entry which is preliminary data.</text>
</comment>
<protein>
    <submittedName>
        <fullName evidence="1">Uncharacterized protein</fullName>
    </submittedName>
</protein>
<evidence type="ECO:0000313" key="1">
    <source>
        <dbReference type="EMBL" id="KAJ9087031.1"/>
    </source>
</evidence>
<name>A0ACC2UK63_9FUNG</name>
<accession>A0ACC2UK63</accession>
<evidence type="ECO:0000313" key="2">
    <source>
        <dbReference type="Proteomes" id="UP001165960"/>
    </source>
</evidence>
<sequence length="506" mass="57247">MDRPHKPYSYSGRNGPRDHQDTYLSHNDAPRDRPFDDYGHHRSSRGRGRSGRGGSWAQPRSGRGLPPNDYHSPNRSNYRSRSDSYSQSHTPYPSSRPRNPNRTHLGPDPTFKSGPGKYPRKSEKEQREFPCRCLFVRNIEKYEANEHDIHELFSAYGEIKMIVDKIFDSGVAYISFFDLRAAESARTHLNGTNFKGRPLDVHFAFPNPNSDRTEPPPPKENQGSIKLVFRGFVRMPPHDQMYDFFSQFGQVRDIHHTNNPNVYILSYYDCRACMEVVRNTPADAFGEGTVLADLAWDKFLPIPLEEQHSRGGVHPSSYQENNFSSAPYGYKELYSHNPLWSPNTQDLIEKAQQAQELLNYIQTQTTIKLPESNSYYNNTAQPSHSDKAGVYYQNTPSSYAPSESQGYYPPTAPAAASQYTYSPAQTHAGQSNYYPNSNPTPQSYSSGKSNHADNTYGYYAPPQDVSSNCYQSTSNLAAAPQENAPNTEVNQLLQLLAQANSKHSIK</sequence>
<proteinExistence type="predicted"/>
<keyword evidence="2" id="KW-1185">Reference proteome</keyword>
<organism evidence="1 2">
    <name type="scientific">Entomophthora muscae</name>
    <dbReference type="NCBI Taxonomy" id="34485"/>
    <lineage>
        <taxon>Eukaryota</taxon>
        <taxon>Fungi</taxon>
        <taxon>Fungi incertae sedis</taxon>
        <taxon>Zoopagomycota</taxon>
        <taxon>Entomophthoromycotina</taxon>
        <taxon>Entomophthoromycetes</taxon>
        <taxon>Entomophthorales</taxon>
        <taxon>Entomophthoraceae</taxon>
        <taxon>Entomophthora</taxon>
    </lineage>
</organism>
<reference evidence="1" key="1">
    <citation type="submission" date="2022-04" db="EMBL/GenBank/DDBJ databases">
        <title>Genome of the entomopathogenic fungus Entomophthora muscae.</title>
        <authorList>
            <person name="Elya C."/>
            <person name="Lovett B.R."/>
            <person name="Lee E."/>
            <person name="Macias A.M."/>
            <person name="Hajek A.E."/>
            <person name="De Bivort B.L."/>
            <person name="Kasson M.T."/>
            <person name="De Fine Licht H.H."/>
            <person name="Stajich J.E."/>
        </authorList>
    </citation>
    <scope>NUCLEOTIDE SEQUENCE</scope>
    <source>
        <strain evidence="1">Berkeley</strain>
    </source>
</reference>
<dbReference type="Proteomes" id="UP001165960">
    <property type="component" value="Unassembled WGS sequence"/>
</dbReference>
<gene>
    <name evidence="1" type="ORF">DSO57_1037296</name>
</gene>
<dbReference type="EMBL" id="QTSX02000393">
    <property type="protein sequence ID" value="KAJ9087031.1"/>
    <property type="molecule type" value="Genomic_DNA"/>
</dbReference>